<comment type="caution">
    <text evidence="3">The sequence shown here is derived from an EMBL/GenBank/DDBJ whole genome shotgun (WGS) entry which is preliminary data.</text>
</comment>
<keyword evidence="1" id="KW-0732">Signal</keyword>
<dbReference type="Pfam" id="PF07452">
    <property type="entry name" value="CHRD"/>
    <property type="match status" value="1"/>
</dbReference>
<keyword evidence="4" id="KW-1185">Reference proteome</keyword>
<evidence type="ECO:0000259" key="2">
    <source>
        <dbReference type="SMART" id="SM00754"/>
    </source>
</evidence>
<dbReference type="Proteomes" id="UP001305779">
    <property type="component" value="Unassembled WGS sequence"/>
</dbReference>
<dbReference type="EMBL" id="JAXOVC010000007">
    <property type="protein sequence ID" value="KAK4498800.1"/>
    <property type="molecule type" value="Genomic_DNA"/>
</dbReference>
<evidence type="ECO:0000256" key="1">
    <source>
        <dbReference type="SAM" id="SignalP"/>
    </source>
</evidence>
<feature type="domain" description="CHRD" evidence="2">
    <location>
        <begin position="90"/>
        <end position="236"/>
    </location>
</feature>
<accession>A0ABR0EBD1</accession>
<organism evidence="3 4">
    <name type="scientific">Zasmidium cellare</name>
    <name type="common">Wine cellar mold</name>
    <name type="synonym">Racodium cellare</name>
    <dbReference type="NCBI Taxonomy" id="395010"/>
    <lineage>
        <taxon>Eukaryota</taxon>
        <taxon>Fungi</taxon>
        <taxon>Dikarya</taxon>
        <taxon>Ascomycota</taxon>
        <taxon>Pezizomycotina</taxon>
        <taxon>Dothideomycetes</taxon>
        <taxon>Dothideomycetidae</taxon>
        <taxon>Mycosphaerellales</taxon>
        <taxon>Mycosphaerellaceae</taxon>
        <taxon>Zasmidium</taxon>
    </lineage>
</organism>
<evidence type="ECO:0000313" key="3">
    <source>
        <dbReference type="EMBL" id="KAK4498800.1"/>
    </source>
</evidence>
<evidence type="ECO:0000313" key="4">
    <source>
        <dbReference type="Proteomes" id="UP001305779"/>
    </source>
</evidence>
<name>A0ABR0EBD1_ZASCE</name>
<feature type="chain" id="PRO_5047403050" description="CHRD domain-containing protein" evidence="1">
    <location>
        <begin position="18"/>
        <end position="236"/>
    </location>
</feature>
<reference evidence="3 4" key="1">
    <citation type="journal article" date="2023" name="G3 (Bethesda)">
        <title>A chromosome-level genome assembly of Zasmidium syzygii isolated from banana leaves.</title>
        <authorList>
            <person name="van Westerhoven A.C."/>
            <person name="Mehrabi R."/>
            <person name="Talebi R."/>
            <person name="Steentjes M.B.F."/>
            <person name="Corcolon B."/>
            <person name="Chong P.A."/>
            <person name="Kema G.H.J."/>
            <person name="Seidl M.F."/>
        </authorList>
    </citation>
    <scope>NUCLEOTIDE SEQUENCE [LARGE SCALE GENOMIC DNA]</scope>
    <source>
        <strain evidence="3 4">P124</strain>
    </source>
</reference>
<sequence length="236" mass="25360">MKDFIVASSLLFALASAAPAPTDYKVDYDKVDYSNVDYSKVDFDKVDYSNVDYSKVDFDNVKYPPGTGSQPPKDYPSLDGYQPNYSKFTSTFHVIATPDQVVNGTTPTGGQAGAKGYYDFALNSHENFICYKIVLTGLGDAAYQSPATTSTHIHEAARGASGPPRIAFPNPAYIGDHERVSEGCLKAPFSTGVLANGVDTGRDFHVSEIEQNPHAFFADVHTAVAVPGAVRGQIGE</sequence>
<feature type="signal peptide" evidence="1">
    <location>
        <begin position="1"/>
        <end position="17"/>
    </location>
</feature>
<proteinExistence type="predicted"/>
<dbReference type="SMART" id="SM00754">
    <property type="entry name" value="CHRD"/>
    <property type="match status" value="1"/>
</dbReference>
<gene>
    <name evidence="3" type="ORF">PRZ48_009310</name>
</gene>
<dbReference type="InterPro" id="IPR010895">
    <property type="entry name" value="CHRD"/>
</dbReference>
<protein>
    <recommendedName>
        <fullName evidence="2">CHRD domain-containing protein</fullName>
    </recommendedName>
</protein>